<protein>
    <submittedName>
        <fullName evidence="1">Uncharacterized protein</fullName>
    </submittedName>
</protein>
<proteinExistence type="predicted"/>
<dbReference type="Proteomes" id="UP001178507">
    <property type="component" value="Unassembled WGS sequence"/>
</dbReference>
<reference evidence="1" key="1">
    <citation type="submission" date="2023-08" db="EMBL/GenBank/DDBJ databases">
        <authorList>
            <person name="Chen Y."/>
            <person name="Shah S."/>
            <person name="Dougan E. K."/>
            <person name="Thang M."/>
            <person name="Chan C."/>
        </authorList>
    </citation>
    <scope>NUCLEOTIDE SEQUENCE</scope>
</reference>
<organism evidence="1 2">
    <name type="scientific">Effrenium voratum</name>
    <dbReference type="NCBI Taxonomy" id="2562239"/>
    <lineage>
        <taxon>Eukaryota</taxon>
        <taxon>Sar</taxon>
        <taxon>Alveolata</taxon>
        <taxon>Dinophyceae</taxon>
        <taxon>Suessiales</taxon>
        <taxon>Symbiodiniaceae</taxon>
        <taxon>Effrenium</taxon>
    </lineage>
</organism>
<dbReference type="AlphaFoldDB" id="A0AA36MHA9"/>
<keyword evidence="2" id="KW-1185">Reference proteome</keyword>
<evidence type="ECO:0000313" key="1">
    <source>
        <dbReference type="EMBL" id="CAJ1372014.1"/>
    </source>
</evidence>
<evidence type="ECO:0000313" key="2">
    <source>
        <dbReference type="Proteomes" id="UP001178507"/>
    </source>
</evidence>
<comment type="caution">
    <text evidence="1">The sequence shown here is derived from an EMBL/GenBank/DDBJ whole genome shotgun (WGS) entry which is preliminary data.</text>
</comment>
<dbReference type="EMBL" id="CAUJNA010000111">
    <property type="protein sequence ID" value="CAJ1372014.1"/>
    <property type="molecule type" value="Genomic_DNA"/>
</dbReference>
<accession>A0AA36MHA9</accession>
<gene>
    <name evidence="1" type="ORF">EVOR1521_LOCUS2173</name>
</gene>
<sequence>MRAGSRGLFGDAERRFSWCWALLDSALAEFVGEKKEPFLPPAVQRAVCPNQPAGQERLNKLPSIFMTIPSPFKLPLSASHRPNFPSHQPGHGFARGLVFGLGSRRRANPNCQAPVRLV</sequence>
<name>A0AA36MHA9_9DINO</name>